<feature type="active site" description="Tele-phosphohistidine intermediate" evidence="2">
    <location>
        <position position="8"/>
    </location>
</feature>
<feature type="active site" description="Proton donor/acceptor" evidence="2">
    <location>
        <position position="84"/>
    </location>
</feature>
<evidence type="ECO:0000256" key="2">
    <source>
        <dbReference type="PIRSR" id="PIRSR613078-1"/>
    </source>
</evidence>
<dbReference type="PANTHER" id="PTHR46517">
    <property type="entry name" value="FRUCTOSE-2,6-BISPHOSPHATASE TIGAR"/>
    <property type="match status" value="1"/>
</dbReference>
<keyword evidence="5" id="KW-1185">Reference proteome</keyword>
<dbReference type="Gene3D" id="3.40.50.1240">
    <property type="entry name" value="Phosphoglycerate mutase-like"/>
    <property type="match status" value="1"/>
</dbReference>
<dbReference type="PANTHER" id="PTHR46517:SF1">
    <property type="entry name" value="FRUCTOSE-2,6-BISPHOSPHATASE TIGAR"/>
    <property type="match status" value="1"/>
</dbReference>
<dbReference type="EMBL" id="CP019323">
    <property type="protein sequence ID" value="APX71824.1"/>
    <property type="molecule type" value="Genomic_DNA"/>
</dbReference>
<dbReference type="InterPro" id="IPR051695">
    <property type="entry name" value="Phosphoglycerate_Mutase"/>
</dbReference>
<keyword evidence="1" id="KW-0378">Hydrolase</keyword>
<dbReference type="AlphaFoldDB" id="A0A1P8Q1R8"/>
<dbReference type="OrthoDB" id="9782128at2"/>
<dbReference type="GO" id="GO:0045820">
    <property type="term" value="P:negative regulation of glycolytic process"/>
    <property type="evidence" value="ECO:0007669"/>
    <property type="project" value="TreeGrafter"/>
</dbReference>
<feature type="binding site" evidence="3">
    <location>
        <begin position="7"/>
        <end position="14"/>
    </location>
    <ligand>
        <name>substrate</name>
    </ligand>
</feature>
<evidence type="ECO:0000313" key="4">
    <source>
        <dbReference type="EMBL" id="APX71824.1"/>
    </source>
</evidence>
<organism evidence="4 5">
    <name type="scientific">Companilactobacillus allii</name>
    <dbReference type="NCBI Taxonomy" id="1847728"/>
    <lineage>
        <taxon>Bacteria</taxon>
        <taxon>Bacillati</taxon>
        <taxon>Bacillota</taxon>
        <taxon>Bacilli</taxon>
        <taxon>Lactobacillales</taxon>
        <taxon>Lactobacillaceae</taxon>
        <taxon>Companilactobacillus</taxon>
    </lineage>
</organism>
<evidence type="ECO:0000256" key="3">
    <source>
        <dbReference type="PIRSR" id="PIRSR613078-2"/>
    </source>
</evidence>
<sequence length="216" mass="24481">MKVYFVRHGMTMFNKMNKMQGWSDTPLTNEGISVLERTGEYLKDTHFDAIYSSDLKRAVDTANIIKDKNLTSTADIQQNKNFREMCFGSFEGDSTPMVWDIVVAKYNNLTKAKMENNFSAIVAKGTLKKADPMNLAEDINDVGKRIEDGLQQLLDENNPDSTVLVVTHGAFLETLVLKYFSDQYDLTNAFPDNGSITVTDLTRDHFKLEKFNIVPN</sequence>
<dbReference type="RefSeq" id="WP_076614328.1">
    <property type="nucleotide sequence ID" value="NZ_CP019323.1"/>
</dbReference>
<evidence type="ECO:0008006" key="6">
    <source>
        <dbReference type="Google" id="ProtNLM"/>
    </source>
</evidence>
<protein>
    <recommendedName>
        <fullName evidence="6">Histidine phosphatase family protein</fullName>
    </recommendedName>
</protein>
<dbReference type="SMART" id="SM00855">
    <property type="entry name" value="PGAM"/>
    <property type="match status" value="1"/>
</dbReference>
<feature type="binding site" evidence="3">
    <location>
        <position position="57"/>
    </location>
    <ligand>
        <name>substrate</name>
    </ligand>
</feature>
<dbReference type="Proteomes" id="UP000187499">
    <property type="component" value="Chromosome"/>
</dbReference>
<accession>A0A1P8Q1R8</accession>
<dbReference type="KEGG" id="lalw:BTM29_04300"/>
<dbReference type="SUPFAM" id="SSF53254">
    <property type="entry name" value="Phosphoglycerate mutase-like"/>
    <property type="match status" value="1"/>
</dbReference>
<proteinExistence type="predicted"/>
<name>A0A1P8Q1R8_9LACO</name>
<dbReference type="GO" id="GO:0043456">
    <property type="term" value="P:regulation of pentose-phosphate shunt"/>
    <property type="evidence" value="ECO:0007669"/>
    <property type="project" value="TreeGrafter"/>
</dbReference>
<dbReference type="InterPro" id="IPR013078">
    <property type="entry name" value="His_Pase_superF_clade-1"/>
</dbReference>
<dbReference type="Pfam" id="PF00300">
    <property type="entry name" value="His_Phos_1"/>
    <property type="match status" value="1"/>
</dbReference>
<dbReference type="GO" id="GO:0005829">
    <property type="term" value="C:cytosol"/>
    <property type="evidence" value="ECO:0007669"/>
    <property type="project" value="TreeGrafter"/>
</dbReference>
<dbReference type="STRING" id="1847728.BTM29_04300"/>
<reference evidence="5" key="1">
    <citation type="submission" date="2016-12" db="EMBL/GenBank/DDBJ databases">
        <authorList>
            <person name="Jung M.Y."/>
            <person name="Lee S.H."/>
        </authorList>
    </citation>
    <scope>NUCLEOTIDE SEQUENCE [LARGE SCALE GENOMIC DNA]</scope>
    <source>
        <strain evidence="5">WiKim39</strain>
    </source>
</reference>
<dbReference type="InterPro" id="IPR029033">
    <property type="entry name" value="His_PPase_superfam"/>
</dbReference>
<evidence type="ECO:0000256" key="1">
    <source>
        <dbReference type="ARBA" id="ARBA00022801"/>
    </source>
</evidence>
<dbReference type="GO" id="GO:0004331">
    <property type="term" value="F:fructose-2,6-bisphosphate 2-phosphatase activity"/>
    <property type="evidence" value="ECO:0007669"/>
    <property type="project" value="TreeGrafter"/>
</dbReference>
<evidence type="ECO:0000313" key="5">
    <source>
        <dbReference type="Proteomes" id="UP000187499"/>
    </source>
</evidence>
<gene>
    <name evidence="4" type="ORF">BTM29_04300</name>
</gene>
<dbReference type="CDD" id="cd07067">
    <property type="entry name" value="HP_PGM_like"/>
    <property type="match status" value="1"/>
</dbReference>